<feature type="region of interest" description="Disordered" evidence="1">
    <location>
        <begin position="325"/>
        <end position="368"/>
    </location>
</feature>
<feature type="region of interest" description="Disordered" evidence="1">
    <location>
        <begin position="28"/>
        <end position="50"/>
    </location>
</feature>
<dbReference type="Proteomes" id="UP000714275">
    <property type="component" value="Unassembled WGS sequence"/>
</dbReference>
<organism evidence="2 3">
    <name type="scientific">Suillus placidus</name>
    <dbReference type="NCBI Taxonomy" id="48579"/>
    <lineage>
        <taxon>Eukaryota</taxon>
        <taxon>Fungi</taxon>
        <taxon>Dikarya</taxon>
        <taxon>Basidiomycota</taxon>
        <taxon>Agaricomycotina</taxon>
        <taxon>Agaricomycetes</taxon>
        <taxon>Agaricomycetidae</taxon>
        <taxon>Boletales</taxon>
        <taxon>Suillineae</taxon>
        <taxon>Suillaceae</taxon>
        <taxon>Suillus</taxon>
    </lineage>
</organism>
<dbReference type="OrthoDB" id="2684173at2759"/>
<keyword evidence="3" id="KW-1185">Reference proteome</keyword>
<dbReference type="AlphaFoldDB" id="A0A9P7D3Y7"/>
<evidence type="ECO:0000256" key="1">
    <source>
        <dbReference type="SAM" id="MobiDB-lite"/>
    </source>
</evidence>
<accession>A0A9P7D3Y7</accession>
<protein>
    <submittedName>
        <fullName evidence="2">Uncharacterized protein</fullName>
    </submittedName>
</protein>
<gene>
    <name evidence="2" type="ORF">EV702DRAFT_1197183</name>
</gene>
<dbReference type="EMBL" id="JABBWD010000020">
    <property type="protein sequence ID" value="KAG1777571.1"/>
    <property type="molecule type" value="Genomic_DNA"/>
</dbReference>
<reference evidence="2" key="1">
    <citation type="journal article" date="2020" name="New Phytol.">
        <title>Comparative genomics reveals dynamic genome evolution in host specialist ectomycorrhizal fungi.</title>
        <authorList>
            <person name="Lofgren L.A."/>
            <person name="Nguyen N.H."/>
            <person name="Vilgalys R."/>
            <person name="Ruytinx J."/>
            <person name="Liao H.L."/>
            <person name="Branco S."/>
            <person name="Kuo A."/>
            <person name="LaButti K."/>
            <person name="Lipzen A."/>
            <person name="Andreopoulos W."/>
            <person name="Pangilinan J."/>
            <person name="Riley R."/>
            <person name="Hundley H."/>
            <person name="Na H."/>
            <person name="Barry K."/>
            <person name="Grigoriev I.V."/>
            <person name="Stajich J.E."/>
            <person name="Kennedy P.G."/>
        </authorList>
    </citation>
    <scope>NUCLEOTIDE SEQUENCE</scope>
    <source>
        <strain evidence="2">DOB743</strain>
    </source>
</reference>
<name>A0A9P7D3Y7_9AGAM</name>
<feature type="compositionally biased region" description="Acidic residues" evidence="1">
    <location>
        <begin position="334"/>
        <end position="362"/>
    </location>
</feature>
<sequence length="368" mass="41327">MPPEPFNFFQQGSKNGQGHFHGLNPAWHSQSPGRLECTSSSKGSPPPNDGHIIFKQCSTTPATLLRSGQSATSVESVSTLEPKFHLLLKSKPPVFNTKDGLHQCIIATIWKGGKGPKHEVFSDVSKSDYHYILNAIEFDDNQIRKLSYIPRIRQIIVNLPTTHWEDNNDDEDQHNLSIPNMLIQCKTRDAEFHPLWPFEVSYSQSSEVAEAKMQLTADKNPYIEGCMHFHISEVEKYTLPSDDWAIEQELDRKKVRIGPSLPLLSTWITVKGLLQCVPNGAVHAGGADDEAKMRHAKAEIQLYTIAIQNTYEFTSSDCNTLGPNYPQPPHPEELDCYDEDIDGIGDYDDDGTDDCDNDGTDNDDFKVR</sequence>
<feature type="compositionally biased region" description="Polar residues" evidence="1">
    <location>
        <begin position="28"/>
        <end position="43"/>
    </location>
</feature>
<comment type="caution">
    <text evidence="2">The sequence shown here is derived from an EMBL/GenBank/DDBJ whole genome shotgun (WGS) entry which is preliminary data.</text>
</comment>
<evidence type="ECO:0000313" key="3">
    <source>
        <dbReference type="Proteomes" id="UP000714275"/>
    </source>
</evidence>
<proteinExistence type="predicted"/>
<evidence type="ECO:0000313" key="2">
    <source>
        <dbReference type="EMBL" id="KAG1777571.1"/>
    </source>
</evidence>